<feature type="signal peptide" evidence="1">
    <location>
        <begin position="1"/>
        <end position="27"/>
    </location>
</feature>
<comment type="caution">
    <text evidence="2">The sequence shown here is derived from an EMBL/GenBank/DDBJ whole genome shotgun (WGS) entry which is preliminary data.</text>
</comment>
<organism evidence="2 3">
    <name type="scientific">Flagellimonas eckloniae</name>
    <dbReference type="NCBI Taxonomy" id="346185"/>
    <lineage>
        <taxon>Bacteria</taxon>
        <taxon>Pseudomonadati</taxon>
        <taxon>Bacteroidota</taxon>
        <taxon>Flavobacteriia</taxon>
        <taxon>Flavobacteriales</taxon>
        <taxon>Flavobacteriaceae</taxon>
        <taxon>Flagellimonas</taxon>
    </lineage>
</organism>
<name>A0A0Q0WXZ8_9FLAO</name>
<feature type="chain" id="PRO_5006186097" description="DUF4374 domain-containing protein" evidence="1">
    <location>
        <begin position="28"/>
        <end position="409"/>
    </location>
</feature>
<dbReference type="PROSITE" id="PS51257">
    <property type="entry name" value="PROKAR_LIPOPROTEIN"/>
    <property type="match status" value="1"/>
</dbReference>
<evidence type="ECO:0000256" key="1">
    <source>
        <dbReference type="SAM" id="SignalP"/>
    </source>
</evidence>
<gene>
    <name evidence="2" type="ORF">AAY42_11050</name>
</gene>
<evidence type="ECO:0000313" key="2">
    <source>
        <dbReference type="EMBL" id="KQC30353.1"/>
    </source>
</evidence>
<dbReference type="SUPFAM" id="SSF50974">
    <property type="entry name" value="Nitrous oxide reductase, N-terminal domain"/>
    <property type="match status" value="1"/>
</dbReference>
<accession>A0A0Q0WXZ8</accession>
<evidence type="ECO:0000313" key="3">
    <source>
        <dbReference type="Proteomes" id="UP000050827"/>
    </source>
</evidence>
<dbReference type="InterPro" id="IPR011045">
    <property type="entry name" value="N2O_reductase_N"/>
</dbReference>
<dbReference type="Proteomes" id="UP000050827">
    <property type="component" value="Unassembled WGS sequence"/>
</dbReference>
<dbReference type="STRING" id="346185.AAY42_11050"/>
<evidence type="ECO:0008006" key="4">
    <source>
        <dbReference type="Google" id="ProtNLM"/>
    </source>
</evidence>
<reference evidence="2 3" key="1">
    <citation type="submission" date="2015-04" db="EMBL/GenBank/DDBJ databases">
        <title>Complete genome of flavobacterium.</title>
        <authorList>
            <person name="Kwon Y.M."/>
            <person name="Kim S.-J."/>
        </authorList>
    </citation>
    <scope>NUCLEOTIDE SEQUENCE [LARGE SCALE GENOMIC DNA]</scope>
    <source>
        <strain evidence="2 3">DK169</strain>
    </source>
</reference>
<dbReference type="EMBL" id="LCTZ01000002">
    <property type="protein sequence ID" value="KQC30353.1"/>
    <property type="molecule type" value="Genomic_DNA"/>
</dbReference>
<dbReference type="RefSeq" id="WP_055395157.1">
    <property type="nucleotide sequence ID" value="NZ_LCTZ01000002.1"/>
</dbReference>
<protein>
    <recommendedName>
        <fullName evidence="4">DUF4374 domain-containing protein</fullName>
    </recommendedName>
</protein>
<keyword evidence="3" id="KW-1185">Reference proteome</keyword>
<dbReference type="AlphaFoldDB" id="A0A0Q0WXZ8"/>
<proteinExistence type="predicted"/>
<keyword evidence="1" id="KW-0732">Signal</keyword>
<sequence length="409" mass="44234">MKKVLFKNWQFLAIMAFTGFVSISCSSDNDSPTDDTTPMPDPIAINFGLSTVGGAFPNQTTYIQGLTDLNFNTIGNDQAMELAANGGAGTVSYNKALYTSPFGAPATLVKYVFDDEGNTVEEERIVVPGANVFSTLYFESETVAYGSVAGGISKLIVFDPTTMRITDEVSLSSVTSRFPEATRTYYLDMIEREDKLFMGVHYENNFVPVNDSAYVAVIDLNSRTVEKILSDNRTGMVFGGQAANTGMVKTENGDIYVQGLGTTLSGGASPSGLLKIANGETDFDSDYFMDMQAATGNVCYGINLMPNGRAFTSKVEDENDFFEFQTGEPQFTYYEINILNGTSEGAVPGLPTTYGSRGMIIRPLDGEEFLFTNATNDENAVYSFDGATNSTSKKFVSTGGYINGLETLN</sequence>